<feature type="region of interest" description="Disordered" evidence="1">
    <location>
        <begin position="347"/>
        <end position="369"/>
    </location>
</feature>
<keyword evidence="4" id="KW-1185">Reference proteome</keyword>
<feature type="compositionally biased region" description="Low complexity" evidence="1">
    <location>
        <begin position="348"/>
        <end position="369"/>
    </location>
</feature>
<dbReference type="EMBL" id="KZ084092">
    <property type="protein sequence ID" value="OSD05735.1"/>
    <property type="molecule type" value="Genomic_DNA"/>
</dbReference>
<dbReference type="OrthoDB" id="2765935at2759"/>
<dbReference type="Proteomes" id="UP000193067">
    <property type="component" value="Unassembled WGS sequence"/>
</dbReference>
<accession>A0A1Y2IX57</accession>
<organism evidence="2 4">
    <name type="scientific">Trametes coccinea (strain BRFM310)</name>
    <name type="common">Pycnoporus coccineus</name>
    <dbReference type="NCBI Taxonomy" id="1353009"/>
    <lineage>
        <taxon>Eukaryota</taxon>
        <taxon>Fungi</taxon>
        <taxon>Dikarya</taxon>
        <taxon>Basidiomycota</taxon>
        <taxon>Agaricomycotina</taxon>
        <taxon>Agaricomycetes</taxon>
        <taxon>Polyporales</taxon>
        <taxon>Polyporaceae</taxon>
        <taxon>Trametes</taxon>
    </lineage>
</organism>
<name>A0A1Y2IX57_TRAC3</name>
<reference evidence="2 4" key="1">
    <citation type="journal article" date="2015" name="Biotechnol. Biofuels">
        <title>Enhanced degradation of softwood versus hardwood by the white-rot fungus Pycnoporus coccineus.</title>
        <authorList>
            <person name="Couturier M."/>
            <person name="Navarro D."/>
            <person name="Chevret D."/>
            <person name="Henrissat B."/>
            <person name="Piumi F."/>
            <person name="Ruiz-Duenas F.J."/>
            <person name="Martinez A.T."/>
            <person name="Grigoriev I.V."/>
            <person name="Riley R."/>
            <person name="Lipzen A."/>
            <person name="Berrin J.G."/>
            <person name="Master E.R."/>
            <person name="Rosso M.N."/>
        </authorList>
    </citation>
    <scope>NUCLEOTIDE SEQUENCE [LARGE SCALE GENOMIC DNA]</scope>
    <source>
        <strain evidence="2 4">BRFM310</strain>
    </source>
</reference>
<evidence type="ECO:0000313" key="4">
    <source>
        <dbReference type="Proteomes" id="UP000193067"/>
    </source>
</evidence>
<sequence>MPLPPLSTPATACPPLRLEVPFPTLLGRERAASQMCRTSAHLAAWRTCWCARRTARHWSRTPGSASLWATLRARRHGGSETLLRGDSSSRRMQCLMSAASLATRPLSMSLACPSTRWTSLVTLRRLTSRQRTSLRRQSCRIRGEMTGMILHLLRLLCRLLPLRVNTNALQLRLNAPLALLHLLRLPRSSLSHLLLLRLLLPLRAHLCAHPFTSRQRDMAASGHTLHWLANISLLALPASRVPSATRSLSAAMLCPSDSALAFLPLLRRQSPQSAATPPSDTLLHQTLSSTHQSSQSLRLRLRLRLHLPPQLRLRLLPPQMTNSTFWQRVMRTSMSAHWRPCSLASRMSTAPSGTTTSPTTTHWPLPLSL</sequence>
<gene>
    <name evidence="2" type="ORF">PYCCODRAFT_1530296</name>
    <name evidence="3" type="ORF">PYCCODRAFT_1530298</name>
</gene>
<dbReference type="EMBL" id="KZ084092">
    <property type="protein sequence ID" value="OSD05736.1"/>
    <property type="molecule type" value="Genomic_DNA"/>
</dbReference>
<proteinExistence type="predicted"/>
<evidence type="ECO:0000313" key="3">
    <source>
        <dbReference type="EMBL" id="OSD05736.1"/>
    </source>
</evidence>
<evidence type="ECO:0000256" key="1">
    <source>
        <dbReference type="SAM" id="MobiDB-lite"/>
    </source>
</evidence>
<protein>
    <submittedName>
        <fullName evidence="2">Uncharacterized protein</fullName>
    </submittedName>
</protein>
<dbReference type="AlphaFoldDB" id="A0A1Y2IX57"/>
<evidence type="ECO:0000313" key="2">
    <source>
        <dbReference type="EMBL" id="OSD05735.1"/>
    </source>
</evidence>